<feature type="coiled-coil region" evidence="1">
    <location>
        <begin position="103"/>
        <end position="137"/>
    </location>
</feature>
<dbReference type="Proteomes" id="UP001153292">
    <property type="component" value="Chromosome 2"/>
</dbReference>
<keyword evidence="1" id="KW-0175">Coiled coil</keyword>
<reference evidence="4" key="1">
    <citation type="submission" date="2021-12" db="EMBL/GenBank/DDBJ databases">
        <authorList>
            <person name="King R."/>
        </authorList>
    </citation>
    <scope>NUCLEOTIDE SEQUENCE</scope>
</reference>
<dbReference type="EMBL" id="OU963895">
    <property type="protein sequence ID" value="CAH0402048.1"/>
    <property type="molecule type" value="Genomic_DNA"/>
</dbReference>
<evidence type="ECO:0000313" key="5">
    <source>
        <dbReference type="Proteomes" id="UP001153292"/>
    </source>
</evidence>
<evidence type="ECO:0000259" key="3">
    <source>
        <dbReference type="Pfam" id="PF25298"/>
    </source>
</evidence>
<dbReference type="InterPro" id="IPR057251">
    <property type="entry name" value="FP_C"/>
</dbReference>
<organism evidence="4 5">
    <name type="scientific">Chilo suppressalis</name>
    <name type="common">Asiatic rice borer moth</name>
    <dbReference type="NCBI Taxonomy" id="168631"/>
    <lineage>
        <taxon>Eukaryota</taxon>
        <taxon>Metazoa</taxon>
        <taxon>Ecdysozoa</taxon>
        <taxon>Arthropoda</taxon>
        <taxon>Hexapoda</taxon>
        <taxon>Insecta</taxon>
        <taxon>Pterygota</taxon>
        <taxon>Neoptera</taxon>
        <taxon>Endopterygota</taxon>
        <taxon>Lepidoptera</taxon>
        <taxon>Glossata</taxon>
        <taxon>Ditrysia</taxon>
        <taxon>Pyraloidea</taxon>
        <taxon>Crambidae</taxon>
        <taxon>Crambinae</taxon>
        <taxon>Chilo</taxon>
    </lineage>
</organism>
<keyword evidence="5" id="KW-1185">Reference proteome</keyword>
<sequence length="304" mass="35159">MPLRHSPRASPSRQTASAHESLPKATISRSASITSVATSDNDSSTMEGAVRKRKRSDEGIRELREEITQMFTSWKTEQDKKMAVILNTVNDIKAQNKDIQTSIELMSKNYDEILQRINKLEIERDNSLKYIKILENKIEIIERGQNCSRIELRGIPRKDAETKSDLIMHLQHLGEVLEVSVQSNEIRDVYRLNTKSETLYKPIIVEFHSVMKKEDILKSLKTFNRENKEKINTTKLQIDGPPAPVFISECLTPQTRKLFASARKFAKDNCYRYCWTSFGRIYLRKSEGDKLIRVDSDHDLDKLK</sequence>
<feature type="compositionally biased region" description="Polar residues" evidence="2">
    <location>
        <begin position="27"/>
        <end position="46"/>
    </location>
</feature>
<feature type="domain" description="FP protein C-terminal" evidence="3">
    <location>
        <begin position="252"/>
        <end position="304"/>
    </location>
</feature>
<evidence type="ECO:0000313" key="4">
    <source>
        <dbReference type="EMBL" id="CAH0402048.1"/>
    </source>
</evidence>
<name>A0ABN8B7S7_CHISP</name>
<accession>A0ABN8B7S7</accession>
<feature type="region of interest" description="Disordered" evidence="2">
    <location>
        <begin position="1"/>
        <end position="57"/>
    </location>
</feature>
<proteinExistence type="predicted"/>
<dbReference type="Pfam" id="PF25298">
    <property type="entry name" value="Baculo_FP_2nd"/>
    <property type="match status" value="1"/>
</dbReference>
<gene>
    <name evidence="4" type="ORF">CHILSU_LOCUS5286</name>
</gene>
<protein>
    <recommendedName>
        <fullName evidence="3">FP protein C-terminal domain-containing protein</fullName>
    </recommendedName>
</protein>
<evidence type="ECO:0000256" key="1">
    <source>
        <dbReference type="SAM" id="Coils"/>
    </source>
</evidence>
<feature type="compositionally biased region" description="Polar residues" evidence="2">
    <location>
        <begin position="9"/>
        <end position="18"/>
    </location>
</feature>
<evidence type="ECO:0000256" key="2">
    <source>
        <dbReference type="SAM" id="MobiDB-lite"/>
    </source>
</evidence>